<feature type="coiled-coil region" evidence="11">
    <location>
        <begin position="747"/>
        <end position="774"/>
    </location>
</feature>
<evidence type="ECO:0000256" key="11">
    <source>
        <dbReference type="SAM" id="Coils"/>
    </source>
</evidence>
<reference evidence="15" key="1">
    <citation type="submission" date="2019-09" db="EMBL/GenBank/DDBJ databases">
        <title>Bird 10,000 Genomes (B10K) Project - Family phase.</title>
        <authorList>
            <person name="Zhang G."/>
        </authorList>
    </citation>
    <scope>NUCLEOTIDE SEQUENCE</scope>
    <source>
        <strain evidence="15">B10K-DU-002-50</strain>
        <tissue evidence="15">Muscle</tissue>
    </source>
</reference>
<dbReference type="GO" id="GO:0003779">
    <property type="term" value="F:actin binding"/>
    <property type="evidence" value="ECO:0007669"/>
    <property type="project" value="UniProtKB-KW"/>
</dbReference>
<dbReference type="InterPro" id="IPR001849">
    <property type="entry name" value="PH_domain"/>
</dbReference>
<gene>
    <name evidence="15" type="primary">Sptb</name>
    <name evidence="15" type="ORF">VIDMAC_R10104</name>
</gene>
<dbReference type="InterPro" id="IPR018159">
    <property type="entry name" value="Spectrin/alpha-actinin"/>
</dbReference>
<feature type="coiled-coil region" evidence="11">
    <location>
        <begin position="868"/>
        <end position="902"/>
    </location>
</feature>
<feature type="coiled-coil region" evidence="11">
    <location>
        <begin position="1293"/>
        <end position="1352"/>
    </location>
</feature>
<evidence type="ECO:0000256" key="3">
    <source>
        <dbReference type="ARBA" id="ARBA00022467"/>
    </source>
</evidence>
<dbReference type="CDD" id="cd21319">
    <property type="entry name" value="CH_SPTB_rpt2"/>
    <property type="match status" value="1"/>
</dbReference>
<dbReference type="FunFam" id="1.20.58.60:FF:000019">
    <property type="entry name" value="Spectrin beta chain"/>
    <property type="match status" value="1"/>
</dbReference>
<dbReference type="InterPro" id="IPR001605">
    <property type="entry name" value="PH_dom-spectrin-type"/>
</dbReference>
<keyword evidence="16" id="KW-1185">Reference proteome</keyword>
<evidence type="ECO:0000256" key="5">
    <source>
        <dbReference type="ARBA" id="ARBA00022737"/>
    </source>
</evidence>
<keyword evidence="3" id="KW-0117">Actin capping</keyword>
<dbReference type="GO" id="GO:0005543">
    <property type="term" value="F:phospholipid binding"/>
    <property type="evidence" value="ECO:0007669"/>
    <property type="project" value="InterPro"/>
</dbReference>
<keyword evidence="7" id="KW-0206">Cytoskeleton</keyword>
<feature type="non-terminal residue" evidence="15">
    <location>
        <position position="2210"/>
    </location>
</feature>
<comment type="caution">
    <text evidence="15">The sequence shown here is derived from an EMBL/GenBank/DDBJ whole genome shotgun (WGS) entry which is preliminary data.</text>
</comment>
<protein>
    <recommendedName>
        <fullName evidence="9">Spectrin beta chain, non-erythrocytic 2</fullName>
    </recommendedName>
    <alternativeName>
        <fullName evidence="10">Beta-III spectrin</fullName>
    </alternativeName>
</protein>
<dbReference type="Gene3D" id="1.10.418.10">
    <property type="entry name" value="Calponin-like domain"/>
    <property type="match status" value="2"/>
</dbReference>
<feature type="non-terminal residue" evidence="15">
    <location>
        <position position="1"/>
    </location>
</feature>
<dbReference type="InterPro" id="IPR016343">
    <property type="entry name" value="Spectrin_bsu"/>
</dbReference>
<dbReference type="Pfam" id="PF00307">
    <property type="entry name" value="CH"/>
    <property type="match status" value="2"/>
</dbReference>
<dbReference type="SMART" id="SM00033">
    <property type="entry name" value="CH"/>
    <property type="match status" value="2"/>
</dbReference>
<keyword evidence="11" id="KW-0175">Coiled coil</keyword>
<organism evidence="15 16">
    <name type="scientific">Vidua macroura</name>
    <name type="common">Pin-tailed whydah</name>
    <dbReference type="NCBI Taxonomy" id="187451"/>
    <lineage>
        <taxon>Eukaryota</taxon>
        <taxon>Metazoa</taxon>
        <taxon>Chordata</taxon>
        <taxon>Craniata</taxon>
        <taxon>Vertebrata</taxon>
        <taxon>Euteleostomi</taxon>
        <taxon>Archelosauria</taxon>
        <taxon>Archosauria</taxon>
        <taxon>Dinosauria</taxon>
        <taxon>Saurischia</taxon>
        <taxon>Theropoda</taxon>
        <taxon>Coelurosauria</taxon>
        <taxon>Aves</taxon>
        <taxon>Neognathae</taxon>
        <taxon>Neoaves</taxon>
        <taxon>Telluraves</taxon>
        <taxon>Australaves</taxon>
        <taxon>Passeriformes</taxon>
        <taxon>Passeroidea</taxon>
        <taxon>Estrildidae</taxon>
        <taxon>Viduinae</taxon>
        <taxon>Vidua</taxon>
    </lineage>
</organism>
<dbReference type="SMART" id="SM00233">
    <property type="entry name" value="PH"/>
    <property type="match status" value="1"/>
</dbReference>
<dbReference type="GO" id="GO:0016020">
    <property type="term" value="C:membrane"/>
    <property type="evidence" value="ECO:0007669"/>
    <property type="project" value="UniProtKB-ARBA"/>
</dbReference>
<evidence type="ECO:0000256" key="6">
    <source>
        <dbReference type="ARBA" id="ARBA00023203"/>
    </source>
</evidence>
<evidence type="ECO:0000256" key="2">
    <source>
        <dbReference type="ARBA" id="ARBA00006826"/>
    </source>
</evidence>
<dbReference type="SMART" id="SM00150">
    <property type="entry name" value="SPEC"/>
    <property type="match status" value="16"/>
</dbReference>
<dbReference type="SUPFAM" id="SSF47576">
    <property type="entry name" value="Calponin-homology domain, CH-domain"/>
    <property type="match status" value="1"/>
</dbReference>
<dbReference type="SUPFAM" id="SSF50729">
    <property type="entry name" value="PH domain-like"/>
    <property type="match status" value="1"/>
</dbReference>
<dbReference type="Gene3D" id="1.20.58.60">
    <property type="match status" value="12"/>
</dbReference>
<dbReference type="GO" id="GO:0016192">
    <property type="term" value="P:vesicle-mediated transport"/>
    <property type="evidence" value="ECO:0007669"/>
    <property type="project" value="UniProtKB-ARBA"/>
</dbReference>
<keyword evidence="4" id="KW-0963">Cytoplasm</keyword>
<dbReference type="Proteomes" id="UP000656497">
    <property type="component" value="Unassembled WGS sequence"/>
</dbReference>
<dbReference type="InterPro" id="IPR036872">
    <property type="entry name" value="CH_dom_sf"/>
</dbReference>
<keyword evidence="5" id="KW-0677">Repeat</keyword>
<keyword evidence="6" id="KW-0009">Actin-binding</keyword>
<dbReference type="PROSITE" id="PS50021">
    <property type="entry name" value="CH"/>
    <property type="match status" value="2"/>
</dbReference>
<dbReference type="PIRSF" id="PIRSF002297">
    <property type="entry name" value="Spectrin_beta_subunit"/>
    <property type="match status" value="1"/>
</dbReference>
<feature type="domain" description="Calponin-homology (CH)" evidence="14">
    <location>
        <begin position="55"/>
        <end position="159"/>
    </location>
</feature>
<feature type="domain" description="PH" evidence="13">
    <location>
        <begin position="2059"/>
        <end position="2169"/>
    </location>
</feature>
<evidence type="ECO:0000256" key="12">
    <source>
        <dbReference type="SAM" id="MobiDB-lite"/>
    </source>
</evidence>
<evidence type="ECO:0000256" key="4">
    <source>
        <dbReference type="ARBA" id="ARBA00022490"/>
    </source>
</evidence>
<dbReference type="FunFam" id="1.20.58.60:FF:000033">
    <property type="entry name" value="Spectrin beta chain"/>
    <property type="match status" value="1"/>
</dbReference>
<dbReference type="FunFam" id="1.10.418.10:FF:000004">
    <property type="entry name" value="Spectrin beta chain"/>
    <property type="match status" value="1"/>
</dbReference>
<comment type="subcellular location">
    <subcellularLocation>
        <location evidence="1">Cytoplasm</location>
        <location evidence="1">Cytoskeleton</location>
    </subcellularLocation>
</comment>
<dbReference type="PROSITE" id="PS00019">
    <property type="entry name" value="ACTININ_1"/>
    <property type="match status" value="1"/>
</dbReference>
<dbReference type="CDD" id="cd00176">
    <property type="entry name" value="SPEC"/>
    <property type="match status" value="8"/>
</dbReference>
<feature type="compositionally biased region" description="Basic and acidic residues" evidence="12">
    <location>
        <begin position="2194"/>
        <end position="2203"/>
    </location>
</feature>
<feature type="coiled-coil region" evidence="11">
    <location>
        <begin position="1712"/>
        <end position="1739"/>
    </location>
</feature>
<proteinExistence type="inferred from homology"/>
<dbReference type="GO" id="GO:0005200">
    <property type="term" value="F:structural constituent of cytoskeleton"/>
    <property type="evidence" value="ECO:0007669"/>
    <property type="project" value="InterPro"/>
</dbReference>
<dbReference type="CDD" id="cd21317">
    <property type="entry name" value="CH_SPTBN2_rpt1"/>
    <property type="match status" value="1"/>
</dbReference>
<dbReference type="FunFam" id="1.20.58.60:FF:000083">
    <property type="entry name" value="Spectrin beta chain"/>
    <property type="match status" value="1"/>
</dbReference>
<feature type="compositionally biased region" description="Low complexity" evidence="12">
    <location>
        <begin position="1413"/>
        <end position="1427"/>
    </location>
</feature>
<dbReference type="Gene3D" id="2.30.29.30">
    <property type="entry name" value="Pleckstrin-homology domain (PH domain)/Phosphotyrosine-binding domain (PTB)"/>
    <property type="match status" value="1"/>
</dbReference>
<feature type="region of interest" description="Disordered" evidence="12">
    <location>
        <begin position="1982"/>
        <end position="2059"/>
    </location>
</feature>
<dbReference type="InterPro" id="IPR001715">
    <property type="entry name" value="CH_dom"/>
</dbReference>
<feature type="coiled-coil region" evidence="11">
    <location>
        <begin position="458"/>
        <end position="528"/>
    </location>
</feature>
<sequence>TMTSANDYEQLELQQQYSRINVRWDASDDELDNDNSSARLFERSRIKALADEREAVQKKTFTKWVNSHLARVTCRISDLYMDLRDGRVLIKLLEVLSGELLPKPTKGRMRIHCLENVDKALQFLKEQRVHLENMGSHDIVDGNHRLVLGLIWTIILRFQIQDIIVETQEGRETRSARDALLLWCQMKTAGYPHVNVTNFTSSWKDGLAFNALIHRHRPELVDFQNLTKSNARHNLEHAFSVAERHLGITPLLDPEDVFTENPDEKSIITYVVAFYHYFSKMKVLEVEGRRLGKVIEHAKETERMIEGYGGLASDLLTWIEQTIASLNSRSFANSLAGVQHQLQAFSTYRTVEKPPKFQEKGNLEVLLFTIQSRMRANNQRVYTPHEGRLVSDINRAWEQLEKAEHERELALRNELIRQEKLEQLARRFDRKAAMREAWLSENQRLVAQDNFGQDLAAVEAAKKKHEAIETDTAAYRERVQAIEAVAKELELEGYHDIQRINGRKNNILRLWEQLLELLAARRQRLEMNLTLQHLFQEMLHCIDWMDEVKVKLASPESGKHLLEAEELLQTHRLLEADMAIQAEKTRAISAAALRFADAEGYRPCDPKVIRDRVSHLEMCRRELQVLAARRRALLEQSRSLWTCLWELDEAESWIKEQEQLYSSLDFGKDLPGVLLLQRRHAAFEAELRSRGGRLEQTLALHAEAAALAERRGRQLQDALDLYTVFGESDACHLWMGSKETWLGELEVPQALEDLDVTQRRLDGLEQDMATVASQIAAVNQAADGLLASGHPRSPQVRQCREQLNERWGRFRELVSERRRAVGSALRLLNYNLESEETQKWLRSKARAVEATAELGRDLAGVLATQRKLYGIERELAVAQDRLAALRSQAERLAEERPEAATEVAQKLAMATSAWDELQAALAERAASLGEAGQLRSFLQDLDDFQAWLFSAQKAVAAVDEVPASLGEAEEMLQRHEAARRDAEEHAGAFAALAEAGERVLGGQTDPEYEGLRQRLGGVKDGWAALGKMAEARKRFLTQCRNFQEFLRDTKQAEILLTKQEYTLSHLELPSTLEGSAAALHRFQNFRAGVESNAKKVPEVVVGGTKLVAEENIFAEKISEKCRTLQERHGAVMDKVEEAAGLMQDNHDLQTFLQSCREFDAWVDEKMLMAQDVSYGEARGLHSKWQKHQAFMAELAPNQSWLEKIEAEGTELATRKPQYGALVTQRLEELRRRWAELRSAAEDKGRQLFEAERSALYARSYGELESWLGRAQEELRHAEKVKDLTATNLLLKRLTRLEEQVRTWMKELEELGWQGTPGTGDVPDTTRQEQMLRQRVLELLEPLERKRKELETAKAMYQLGRDLEDETLWVQERLSLARSTDHGTDLPSVQRLTKRNETLQKELAGHAPRLGEVLSRGEAAGSGEEPGPELAAQAQELRALWETLQEEAAARHRRLREAEEAQQYYLDADEAEAWVSEQELFMGPEEKPKDEESCLMMLKRHVRQLRSIEDYGQTIKELAGRAQQLLSAGHPEGEQIIRLQGQVDKHYAGLKEAAEERCRRLENMSHLFQLKREVEELEQWIAERDVVASSPEMGQDLDHVMLLREKFREFARETGSVGQERVDRVNLTIEDLIDAGHIEAATIAEWKDGLNESWADLLELIDTRMQLLAASHDLHKYFYDGAELLALIATRRQELPQDLGEDAGTVEAFHRMHNAFERDLQLLEAQVQQFRETAARLQTAYAGEKAAGIQEKEQEVSRALQELLEACSGRRARLTDTADKHRFFSMARDLLSWMESTVRQIETQEKPRDVSSVELLMKYHQGIKAEVDARGKNFTNCIELGKKLLQRKHQDSPEIKAKLVELVDKRKAMMETWEQRWERLRLLLEVCQFSRDASVAESWLMAQEPYLASSDYGQTVDAVEKLLKRHEAFEKSSATWEERIAALRKLTTLELLGGRSLREGLVRDGTTRSEAPDYCLDLDGELEAGSEEEEEEEKKDVSTQDTSLPTTDGPEPVRSSLPAWGHGHFQLLGDTSDEEPVSPTPRPPREEPEEPATLPARVSSVQLEGYLGRKHDLEAATKRASNRSWSTRYCVLRGGQLAFFKDAKSRALGLPCQGEEPLGLWDARCEVPAGYKKKKHVFKLRLSNGSEWLFHGKDEEELQAWLQGLSAAITECRGSRGKVQSLPLPIPPAPPEAPLPRKDKEKRFSFFPKKK</sequence>
<evidence type="ECO:0000256" key="8">
    <source>
        <dbReference type="ARBA" id="ARBA00054264"/>
    </source>
</evidence>
<dbReference type="FunFam" id="2.30.29.30:FF:000024">
    <property type="entry name" value="Spectrin beta chain"/>
    <property type="match status" value="1"/>
</dbReference>
<comment type="function">
    <text evidence="8">Probably plays an important role in neuronal membrane skeleton.</text>
</comment>
<dbReference type="PRINTS" id="PR00683">
    <property type="entry name" value="SPECTRINPH"/>
</dbReference>
<evidence type="ECO:0000259" key="14">
    <source>
        <dbReference type="PROSITE" id="PS50021"/>
    </source>
</evidence>
<feature type="domain" description="Calponin-homology (CH)" evidence="14">
    <location>
        <begin position="174"/>
        <end position="279"/>
    </location>
</feature>
<dbReference type="InterPro" id="IPR041681">
    <property type="entry name" value="PH_9"/>
</dbReference>
<dbReference type="InterPro" id="IPR002017">
    <property type="entry name" value="Spectrin_repeat"/>
</dbReference>
<dbReference type="SUPFAM" id="SSF46966">
    <property type="entry name" value="Spectrin repeat"/>
    <property type="match status" value="13"/>
</dbReference>
<feature type="compositionally biased region" description="Pro residues" evidence="12">
    <location>
        <begin position="2183"/>
        <end position="2193"/>
    </location>
</feature>
<evidence type="ECO:0000256" key="7">
    <source>
        <dbReference type="ARBA" id="ARBA00023212"/>
    </source>
</evidence>
<dbReference type="InterPro" id="IPR001589">
    <property type="entry name" value="Actinin_actin-bd_CS"/>
</dbReference>
<evidence type="ECO:0000256" key="1">
    <source>
        <dbReference type="ARBA" id="ARBA00004245"/>
    </source>
</evidence>
<accession>A0A852ECK3</accession>
<dbReference type="PROSITE" id="PS00020">
    <property type="entry name" value="ACTININ_2"/>
    <property type="match status" value="1"/>
</dbReference>
<dbReference type="FunFam" id="1.20.58.60:FF:000011">
    <property type="entry name" value="Spectrin beta chain"/>
    <property type="match status" value="1"/>
</dbReference>
<dbReference type="FunFam" id="1.20.58.60:FF:000018">
    <property type="entry name" value="Spectrin beta chain"/>
    <property type="match status" value="1"/>
</dbReference>
<dbReference type="FunFam" id="1.20.58.60:FF:000106">
    <property type="entry name" value="Spectrin beta chain"/>
    <property type="match status" value="1"/>
</dbReference>
<evidence type="ECO:0000313" key="16">
    <source>
        <dbReference type="Proteomes" id="UP000656497"/>
    </source>
</evidence>
<dbReference type="Pfam" id="PF00435">
    <property type="entry name" value="Spectrin"/>
    <property type="match status" value="15"/>
</dbReference>
<feature type="compositionally biased region" description="Acidic residues" evidence="12">
    <location>
        <begin position="1982"/>
        <end position="1992"/>
    </location>
</feature>
<evidence type="ECO:0000256" key="10">
    <source>
        <dbReference type="ARBA" id="ARBA00077032"/>
    </source>
</evidence>
<comment type="similarity">
    <text evidence="2">Belongs to the spectrin family.</text>
</comment>
<evidence type="ECO:0000256" key="9">
    <source>
        <dbReference type="ARBA" id="ARBA00070730"/>
    </source>
</evidence>
<evidence type="ECO:0000259" key="13">
    <source>
        <dbReference type="PROSITE" id="PS50003"/>
    </source>
</evidence>
<dbReference type="PANTHER" id="PTHR11915">
    <property type="entry name" value="SPECTRIN/FILAMIN RELATED CYTOSKELETAL PROTEIN"/>
    <property type="match status" value="1"/>
</dbReference>
<evidence type="ECO:0000313" key="15">
    <source>
        <dbReference type="EMBL" id="NXQ04254.1"/>
    </source>
</evidence>
<feature type="region of interest" description="Disordered" evidence="12">
    <location>
        <begin position="1401"/>
        <end position="1427"/>
    </location>
</feature>
<dbReference type="FunFam" id="1.10.418.10:FF:000003">
    <property type="entry name" value="Spectrin beta chain"/>
    <property type="match status" value="1"/>
</dbReference>
<dbReference type="EMBL" id="WBNN01024680">
    <property type="protein sequence ID" value="NXQ04254.1"/>
    <property type="molecule type" value="Genomic_DNA"/>
</dbReference>
<dbReference type="PROSITE" id="PS50003">
    <property type="entry name" value="PH_DOMAIN"/>
    <property type="match status" value="1"/>
</dbReference>
<feature type="region of interest" description="Disordered" evidence="12">
    <location>
        <begin position="2177"/>
        <end position="2210"/>
    </location>
</feature>
<dbReference type="GO" id="GO:0051693">
    <property type="term" value="P:actin filament capping"/>
    <property type="evidence" value="ECO:0007669"/>
    <property type="project" value="UniProtKB-KW"/>
</dbReference>
<dbReference type="GO" id="GO:0008091">
    <property type="term" value="C:spectrin"/>
    <property type="evidence" value="ECO:0007669"/>
    <property type="project" value="InterPro"/>
</dbReference>
<name>A0A852ECK3_VIDMA</name>
<dbReference type="CDD" id="cd10571">
    <property type="entry name" value="PH_beta_spectrin"/>
    <property type="match status" value="1"/>
</dbReference>
<dbReference type="InterPro" id="IPR011993">
    <property type="entry name" value="PH-like_dom_sf"/>
</dbReference>
<dbReference type="Pfam" id="PF15410">
    <property type="entry name" value="PH_9"/>
    <property type="match status" value="1"/>
</dbReference>